<name>A0ACB6Z1U9_THEGA</name>
<organism evidence="1 2">
    <name type="scientific">Thelephora ganbajun</name>
    <name type="common">Ganba fungus</name>
    <dbReference type="NCBI Taxonomy" id="370292"/>
    <lineage>
        <taxon>Eukaryota</taxon>
        <taxon>Fungi</taxon>
        <taxon>Dikarya</taxon>
        <taxon>Basidiomycota</taxon>
        <taxon>Agaricomycotina</taxon>
        <taxon>Agaricomycetes</taxon>
        <taxon>Thelephorales</taxon>
        <taxon>Thelephoraceae</taxon>
        <taxon>Thelephora</taxon>
    </lineage>
</organism>
<accession>A0ACB6Z1U9</accession>
<evidence type="ECO:0000313" key="1">
    <source>
        <dbReference type="EMBL" id="KAF9643543.1"/>
    </source>
</evidence>
<keyword evidence="2" id="KW-1185">Reference proteome</keyword>
<reference evidence="1" key="1">
    <citation type="submission" date="2019-10" db="EMBL/GenBank/DDBJ databases">
        <authorList>
            <consortium name="DOE Joint Genome Institute"/>
            <person name="Kuo A."/>
            <person name="Miyauchi S."/>
            <person name="Kiss E."/>
            <person name="Drula E."/>
            <person name="Kohler A."/>
            <person name="Sanchez-Garcia M."/>
            <person name="Andreopoulos B."/>
            <person name="Barry K.W."/>
            <person name="Bonito G."/>
            <person name="Buee M."/>
            <person name="Carver A."/>
            <person name="Chen C."/>
            <person name="Cichocki N."/>
            <person name="Clum A."/>
            <person name="Culley D."/>
            <person name="Crous P.W."/>
            <person name="Fauchery L."/>
            <person name="Girlanda M."/>
            <person name="Hayes R."/>
            <person name="Keri Z."/>
            <person name="Labutti K."/>
            <person name="Lipzen A."/>
            <person name="Lombard V."/>
            <person name="Magnuson J."/>
            <person name="Maillard F."/>
            <person name="Morin E."/>
            <person name="Murat C."/>
            <person name="Nolan M."/>
            <person name="Ohm R."/>
            <person name="Pangilinan J."/>
            <person name="Pereira M."/>
            <person name="Perotto S."/>
            <person name="Peter M."/>
            <person name="Riley R."/>
            <person name="Sitrit Y."/>
            <person name="Stielow B."/>
            <person name="Szollosi G."/>
            <person name="Zifcakova L."/>
            <person name="Stursova M."/>
            <person name="Spatafora J.W."/>
            <person name="Tedersoo L."/>
            <person name="Vaario L.-M."/>
            <person name="Yamada A."/>
            <person name="Yan M."/>
            <person name="Wang P."/>
            <person name="Xu J."/>
            <person name="Bruns T."/>
            <person name="Baldrian P."/>
            <person name="Vilgalys R."/>
            <person name="Henrissat B."/>
            <person name="Grigoriev I.V."/>
            <person name="Hibbett D."/>
            <person name="Nagy L.G."/>
            <person name="Martin F.M."/>
        </authorList>
    </citation>
    <scope>NUCLEOTIDE SEQUENCE</scope>
    <source>
        <strain evidence="1">P2</strain>
    </source>
</reference>
<dbReference type="Proteomes" id="UP000886501">
    <property type="component" value="Unassembled WGS sequence"/>
</dbReference>
<evidence type="ECO:0000313" key="2">
    <source>
        <dbReference type="Proteomes" id="UP000886501"/>
    </source>
</evidence>
<protein>
    <submittedName>
        <fullName evidence="1">Uncharacterized protein</fullName>
    </submittedName>
</protein>
<sequence length="76" mass="8499">MSRVPIISCLPGWVGGRGGRVGLPLVVKGLGNVLHQPFLNSKRTPFNQTSLTRRRKTHFHCHGVRNLRPGYCQPQL</sequence>
<gene>
    <name evidence="1" type="ORF">BDM02DRAFT_1414341</name>
</gene>
<comment type="caution">
    <text evidence="1">The sequence shown here is derived from an EMBL/GenBank/DDBJ whole genome shotgun (WGS) entry which is preliminary data.</text>
</comment>
<dbReference type="EMBL" id="MU118209">
    <property type="protein sequence ID" value="KAF9643543.1"/>
    <property type="molecule type" value="Genomic_DNA"/>
</dbReference>
<reference evidence="1" key="2">
    <citation type="journal article" date="2020" name="Nat. Commun.">
        <title>Large-scale genome sequencing of mycorrhizal fungi provides insights into the early evolution of symbiotic traits.</title>
        <authorList>
            <person name="Miyauchi S."/>
            <person name="Kiss E."/>
            <person name="Kuo A."/>
            <person name="Drula E."/>
            <person name="Kohler A."/>
            <person name="Sanchez-Garcia M."/>
            <person name="Morin E."/>
            <person name="Andreopoulos B."/>
            <person name="Barry K.W."/>
            <person name="Bonito G."/>
            <person name="Buee M."/>
            <person name="Carver A."/>
            <person name="Chen C."/>
            <person name="Cichocki N."/>
            <person name="Clum A."/>
            <person name="Culley D."/>
            <person name="Crous P.W."/>
            <person name="Fauchery L."/>
            <person name="Girlanda M."/>
            <person name="Hayes R.D."/>
            <person name="Keri Z."/>
            <person name="LaButti K."/>
            <person name="Lipzen A."/>
            <person name="Lombard V."/>
            <person name="Magnuson J."/>
            <person name="Maillard F."/>
            <person name="Murat C."/>
            <person name="Nolan M."/>
            <person name="Ohm R.A."/>
            <person name="Pangilinan J."/>
            <person name="Pereira M.F."/>
            <person name="Perotto S."/>
            <person name="Peter M."/>
            <person name="Pfister S."/>
            <person name="Riley R."/>
            <person name="Sitrit Y."/>
            <person name="Stielow J.B."/>
            <person name="Szollosi G."/>
            <person name="Zifcakova L."/>
            <person name="Stursova M."/>
            <person name="Spatafora J.W."/>
            <person name="Tedersoo L."/>
            <person name="Vaario L.M."/>
            <person name="Yamada A."/>
            <person name="Yan M."/>
            <person name="Wang P."/>
            <person name="Xu J."/>
            <person name="Bruns T."/>
            <person name="Baldrian P."/>
            <person name="Vilgalys R."/>
            <person name="Dunand C."/>
            <person name="Henrissat B."/>
            <person name="Grigoriev I.V."/>
            <person name="Hibbett D."/>
            <person name="Nagy L.G."/>
            <person name="Martin F.M."/>
        </authorList>
    </citation>
    <scope>NUCLEOTIDE SEQUENCE</scope>
    <source>
        <strain evidence="1">P2</strain>
    </source>
</reference>
<proteinExistence type="predicted"/>